<organism evidence="1">
    <name type="scientific">Anguilla anguilla</name>
    <name type="common">European freshwater eel</name>
    <name type="synonym">Muraena anguilla</name>
    <dbReference type="NCBI Taxonomy" id="7936"/>
    <lineage>
        <taxon>Eukaryota</taxon>
        <taxon>Metazoa</taxon>
        <taxon>Chordata</taxon>
        <taxon>Craniata</taxon>
        <taxon>Vertebrata</taxon>
        <taxon>Euteleostomi</taxon>
        <taxon>Actinopterygii</taxon>
        <taxon>Neopterygii</taxon>
        <taxon>Teleostei</taxon>
        <taxon>Anguilliformes</taxon>
        <taxon>Anguillidae</taxon>
        <taxon>Anguilla</taxon>
    </lineage>
</organism>
<name>A0A0E9WWY1_ANGAN</name>
<sequence>MLFKYILVLPLQKKNKIKLKHDNCLLTCSTGFLNAVYCSLNHLNHHIHSGNISGVTVTVLKTGNKL</sequence>
<protein>
    <submittedName>
        <fullName evidence="1">Uncharacterized protein</fullName>
    </submittedName>
</protein>
<reference evidence="1" key="2">
    <citation type="journal article" date="2015" name="Fish Shellfish Immunol.">
        <title>Early steps in the European eel (Anguilla anguilla)-Vibrio vulnificus interaction in the gills: Role of the RtxA13 toxin.</title>
        <authorList>
            <person name="Callol A."/>
            <person name="Pajuelo D."/>
            <person name="Ebbesson L."/>
            <person name="Teles M."/>
            <person name="MacKenzie S."/>
            <person name="Amaro C."/>
        </authorList>
    </citation>
    <scope>NUCLEOTIDE SEQUENCE</scope>
</reference>
<evidence type="ECO:0000313" key="1">
    <source>
        <dbReference type="EMBL" id="JAH94879.1"/>
    </source>
</evidence>
<proteinExistence type="predicted"/>
<dbReference type="AlphaFoldDB" id="A0A0E9WWY1"/>
<dbReference type="EMBL" id="GBXM01013698">
    <property type="protein sequence ID" value="JAH94879.1"/>
    <property type="molecule type" value="Transcribed_RNA"/>
</dbReference>
<reference evidence="1" key="1">
    <citation type="submission" date="2014-11" db="EMBL/GenBank/DDBJ databases">
        <authorList>
            <person name="Amaro Gonzalez C."/>
        </authorList>
    </citation>
    <scope>NUCLEOTIDE SEQUENCE</scope>
</reference>
<accession>A0A0E9WWY1</accession>